<name>A0AAE0VT78_9BIVA</name>
<evidence type="ECO:0000256" key="1">
    <source>
        <dbReference type="SAM" id="MobiDB-lite"/>
    </source>
</evidence>
<gene>
    <name evidence="2" type="ORF">CHS0354_018877</name>
</gene>
<accession>A0AAE0VT78</accession>
<keyword evidence="3" id="KW-1185">Reference proteome</keyword>
<feature type="region of interest" description="Disordered" evidence="1">
    <location>
        <begin position="38"/>
        <end position="68"/>
    </location>
</feature>
<dbReference type="Proteomes" id="UP001195483">
    <property type="component" value="Unassembled WGS sequence"/>
</dbReference>
<evidence type="ECO:0000313" key="2">
    <source>
        <dbReference type="EMBL" id="KAK3589171.1"/>
    </source>
</evidence>
<feature type="compositionally biased region" description="Polar residues" evidence="1">
    <location>
        <begin position="40"/>
        <end position="60"/>
    </location>
</feature>
<reference evidence="2" key="2">
    <citation type="journal article" date="2021" name="Genome Biol. Evol.">
        <title>Developing a high-quality reference genome for a parasitic bivalve with doubly uniparental inheritance (Bivalvia: Unionida).</title>
        <authorList>
            <person name="Smith C.H."/>
        </authorList>
    </citation>
    <scope>NUCLEOTIDE SEQUENCE</scope>
    <source>
        <strain evidence="2">CHS0354</strain>
        <tissue evidence="2">Mantle</tissue>
    </source>
</reference>
<evidence type="ECO:0000313" key="3">
    <source>
        <dbReference type="Proteomes" id="UP001195483"/>
    </source>
</evidence>
<protein>
    <submittedName>
        <fullName evidence="2">Uncharacterized protein</fullName>
    </submittedName>
</protein>
<reference evidence="2" key="1">
    <citation type="journal article" date="2021" name="Genome Biol. Evol.">
        <title>A High-Quality Reference Genome for a Parasitic Bivalve with Doubly Uniparental Inheritance (Bivalvia: Unionida).</title>
        <authorList>
            <person name="Smith C.H."/>
        </authorList>
    </citation>
    <scope>NUCLEOTIDE SEQUENCE</scope>
    <source>
        <strain evidence="2">CHS0354</strain>
    </source>
</reference>
<proteinExistence type="predicted"/>
<dbReference type="AlphaFoldDB" id="A0AAE0VT78"/>
<dbReference type="EMBL" id="JAEAOA010001155">
    <property type="protein sequence ID" value="KAK3589171.1"/>
    <property type="molecule type" value="Genomic_DNA"/>
</dbReference>
<reference evidence="2" key="3">
    <citation type="submission" date="2023-05" db="EMBL/GenBank/DDBJ databases">
        <authorList>
            <person name="Smith C.H."/>
        </authorList>
    </citation>
    <scope>NUCLEOTIDE SEQUENCE</scope>
    <source>
        <strain evidence="2">CHS0354</strain>
        <tissue evidence="2">Mantle</tissue>
    </source>
</reference>
<sequence length="106" mass="11882">MTVTYNEANGNLTDFTTKNMCQLYQFAYSLVADMGPQPQLPNSPTIEYTQPKSKPSTSQIFGIAQPEPESADNIEMTTMGESYNTQPETQETSLIREYISQLPDCE</sequence>
<comment type="caution">
    <text evidence="2">The sequence shown here is derived from an EMBL/GenBank/DDBJ whole genome shotgun (WGS) entry which is preliminary data.</text>
</comment>
<organism evidence="2 3">
    <name type="scientific">Potamilus streckersoni</name>
    <dbReference type="NCBI Taxonomy" id="2493646"/>
    <lineage>
        <taxon>Eukaryota</taxon>
        <taxon>Metazoa</taxon>
        <taxon>Spiralia</taxon>
        <taxon>Lophotrochozoa</taxon>
        <taxon>Mollusca</taxon>
        <taxon>Bivalvia</taxon>
        <taxon>Autobranchia</taxon>
        <taxon>Heteroconchia</taxon>
        <taxon>Palaeoheterodonta</taxon>
        <taxon>Unionida</taxon>
        <taxon>Unionoidea</taxon>
        <taxon>Unionidae</taxon>
        <taxon>Ambleminae</taxon>
        <taxon>Lampsilini</taxon>
        <taxon>Potamilus</taxon>
    </lineage>
</organism>